<comment type="caution">
    <text evidence="1">The sequence shown here is derived from an EMBL/GenBank/DDBJ whole genome shotgun (WGS) entry which is preliminary data.</text>
</comment>
<dbReference type="AlphaFoldDB" id="A0AAN8RK50"/>
<dbReference type="EMBL" id="JAVHJM010000012">
    <property type="protein sequence ID" value="KAK6501019.1"/>
    <property type="molecule type" value="Genomic_DNA"/>
</dbReference>
<evidence type="ECO:0000313" key="1">
    <source>
        <dbReference type="EMBL" id="KAK6501019.1"/>
    </source>
</evidence>
<organism evidence="1 2">
    <name type="scientific">Arthrobotrys conoides</name>
    <dbReference type="NCBI Taxonomy" id="74498"/>
    <lineage>
        <taxon>Eukaryota</taxon>
        <taxon>Fungi</taxon>
        <taxon>Dikarya</taxon>
        <taxon>Ascomycota</taxon>
        <taxon>Pezizomycotina</taxon>
        <taxon>Orbiliomycetes</taxon>
        <taxon>Orbiliales</taxon>
        <taxon>Orbiliaceae</taxon>
        <taxon>Arthrobotrys</taxon>
    </lineage>
</organism>
<protein>
    <submittedName>
        <fullName evidence="1">Uncharacterized protein</fullName>
    </submittedName>
</protein>
<keyword evidence="2" id="KW-1185">Reference proteome</keyword>
<evidence type="ECO:0000313" key="2">
    <source>
        <dbReference type="Proteomes" id="UP001307849"/>
    </source>
</evidence>
<sequence>MPWSTPPPLLLHHRNPPFPSLHIQHSLCEHTTPLTASQTTILNLPNALTSSRLILHTVSKCGVCLSKELEKDRYVVEYKPCVNNNVKKKEKGGYCEERVLKGEGGRCWVCVFKGEVEGFMRGEEYRDMVKL</sequence>
<dbReference type="Proteomes" id="UP001307849">
    <property type="component" value="Unassembled WGS sequence"/>
</dbReference>
<proteinExistence type="predicted"/>
<reference evidence="1 2" key="1">
    <citation type="submission" date="2019-10" db="EMBL/GenBank/DDBJ databases">
        <authorList>
            <person name="Palmer J.M."/>
        </authorList>
    </citation>
    <scope>NUCLEOTIDE SEQUENCE [LARGE SCALE GENOMIC DNA]</scope>
    <source>
        <strain evidence="1 2">TWF506</strain>
    </source>
</reference>
<accession>A0AAN8RK50</accession>
<gene>
    <name evidence="1" type="ORF">TWF506_003774</name>
</gene>
<name>A0AAN8RK50_9PEZI</name>